<dbReference type="AlphaFoldDB" id="A0A179FMF3"/>
<proteinExistence type="predicted"/>
<dbReference type="Gene3D" id="3.40.50.720">
    <property type="entry name" value="NAD(P)-binding Rossmann-like Domain"/>
    <property type="match status" value="1"/>
</dbReference>
<feature type="domain" description="NmrA-like" evidence="3">
    <location>
        <begin position="18"/>
        <end position="120"/>
    </location>
</feature>
<keyword evidence="1" id="KW-0521">NADP</keyword>
<evidence type="ECO:0000313" key="4">
    <source>
        <dbReference type="EMBL" id="OAQ66815.1"/>
    </source>
</evidence>
<sequence>MARYAKDQPAGFENRIERVAIVGAGGQVGKHIVQELLKTGKHTVTAISRIGSKSPLPEGIKVATVDYDDEQTLVDALKGQQFLFISVALVAPQDTQDKLIRAAGKAGVPWIMPNGYGTDLLNEKLAEENFTGKSTWAGPKAVEATGVSSWVIMCCQFWYEYSLSTADWAWGFDLNNKKVTFYDDGKTRINTSTWQQCGRAAAALVSLKVLPEDENDKSVTLSQWRNKPLYIASFLVSQREMLDSVERATGTTDKDWEISYEPSKDRYERGKNAMFGGDKDGFKIQLYARTHYPNGDGVIQDKLANDALGLPKEDFDEATRRGVELWKSGYNAFARQQ</sequence>
<organism evidence="4 5">
    <name type="scientific">Pochonia chlamydosporia 170</name>
    <dbReference type="NCBI Taxonomy" id="1380566"/>
    <lineage>
        <taxon>Eukaryota</taxon>
        <taxon>Fungi</taxon>
        <taxon>Dikarya</taxon>
        <taxon>Ascomycota</taxon>
        <taxon>Pezizomycotina</taxon>
        <taxon>Sordariomycetes</taxon>
        <taxon>Hypocreomycetidae</taxon>
        <taxon>Hypocreales</taxon>
        <taxon>Clavicipitaceae</taxon>
        <taxon>Pochonia</taxon>
    </lineage>
</organism>
<keyword evidence="5" id="KW-1185">Reference proteome</keyword>
<name>A0A179FMF3_METCM</name>
<dbReference type="STRING" id="1380566.A0A179FMF3"/>
<accession>A0A179FMF3</accession>
<dbReference type="PANTHER" id="PTHR47706:SF7">
    <property type="entry name" value="CIPA-LIKE, PUTATIVE (AFU_ORTHOLOGUE AFUA_1G01630)-RELATED"/>
    <property type="match status" value="1"/>
</dbReference>
<dbReference type="PANTHER" id="PTHR47706">
    <property type="entry name" value="NMRA-LIKE FAMILY PROTEIN"/>
    <property type="match status" value="1"/>
</dbReference>
<dbReference type="RefSeq" id="XP_018143902.1">
    <property type="nucleotide sequence ID" value="XM_018287055.1"/>
</dbReference>
<dbReference type="OrthoDB" id="419598at2759"/>
<dbReference type="GeneID" id="28851049"/>
<dbReference type="InterPro" id="IPR045312">
    <property type="entry name" value="PCBER-like"/>
</dbReference>
<protein>
    <submittedName>
        <fullName evidence="4">Oxidoreductase CipA</fullName>
    </submittedName>
</protein>
<dbReference type="CDD" id="cd05259">
    <property type="entry name" value="PCBER_SDR_a"/>
    <property type="match status" value="1"/>
</dbReference>
<gene>
    <name evidence="4" type="ORF">VFPPC_08327</name>
</gene>
<evidence type="ECO:0000259" key="3">
    <source>
        <dbReference type="Pfam" id="PF05368"/>
    </source>
</evidence>
<comment type="caution">
    <text evidence="4">The sequence shown here is derived from an EMBL/GenBank/DDBJ whole genome shotgun (WGS) entry which is preliminary data.</text>
</comment>
<dbReference type="KEGG" id="pchm:VFPPC_08327"/>
<dbReference type="Pfam" id="PF05368">
    <property type="entry name" value="NmrA"/>
    <property type="match status" value="1"/>
</dbReference>
<dbReference type="GO" id="GO:0016491">
    <property type="term" value="F:oxidoreductase activity"/>
    <property type="evidence" value="ECO:0007669"/>
    <property type="project" value="UniProtKB-KW"/>
</dbReference>
<dbReference type="InterPro" id="IPR051609">
    <property type="entry name" value="NmrA/Isoflavone_reductase-like"/>
</dbReference>
<dbReference type="InterPro" id="IPR036291">
    <property type="entry name" value="NAD(P)-bd_dom_sf"/>
</dbReference>
<reference evidence="4 5" key="1">
    <citation type="journal article" date="2016" name="PLoS Pathog.">
        <title>Biosynthesis of antibiotic leucinostatins in bio-control fungus Purpureocillium lilacinum and their inhibition on phytophthora revealed by genome mining.</title>
        <authorList>
            <person name="Wang G."/>
            <person name="Liu Z."/>
            <person name="Lin R."/>
            <person name="Li E."/>
            <person name="Mao Z."/>
            <person name="Ling J."/>
            <person name="Yang Y."/>
            <person name="Yin W.B."/>
            <person name="Xie B."/>
        </authorList>
    </citation>
    <scope>NUCLEOTIDE SEQUENCE [LARGE SCALE GENOMIC DNA]</scope>
    <source>
        <strain evidence="4">170</strain>
    </source>
</reference>
<evidence type="ECO:0000256" key="2">
    <source>
        <dbReference type="ARBA" id="ARBA00023002"/>
    </source>
</evidence>
<evidence type="ECO:0000256" key="1">
    <source>
        <dbReference type="ARBA" id="ARBA00022857"/>
    </source>
</evidence>
<evidence type="ECO:0000313" key="5">
    <source>
        <dbReference type="Proteomes" id="UP000078397"/>
    </source>
</evidence>
<dbReference type="Gene3D" id="3.90.25.10">
    <property type="entry name" value="UDP-galactose 4-epimerase, domain 1"/>
    <property type="match status" value="1"/>
</dbReference>
<keyword evidence="2" id="KW-0560">Oxidoreductase</keyword>
<dbReference type="SUPFAM" id="SSF51735">
    <property type="entry name" value="NAD(P)-binding Rossmann-fold domains"/>
    <property type="match status" value="1"/>
</dbReference>
<dbReference type="Proteomes" id="UP000078397">
    <property type="component" value="Unassembled WGS sequence"/>
</dbReference>
<dbReference type="InterPro" id="IPR008030">
    <property type="entry name" value="NmrA-like"/>
</dbReference>
<dbReference type="EMBL" id="LSBJ02000004">
    <property type="protein sequence ID" value="OAQ66815.1"/>
    <property type="molecule type" value="Genomic_DNA"/>
</dbReference>